<feature type="domain" description="Methyltransferase type 11" evidence="1">
    <location>
        <begin position="50"/>
        <end position="163"/>
    </location>
</feature>
<accession>A0ABS5CCZ8</accession>
<proteinExistence type="predicted"/>
<keyword evidence="3" id="KW-1185">Reference proteome</keyword>
<evidence type="ECO:0000259" key="1">
    <source>
        <dbReference type="Pfam" id="PF08241"/>
    </source>
</evidence>
<dbReference type="Gene3D" id="3.40.50.150">
    <property type="entry name" value="Vaccinia Virus protein VP39"/>
    <property type="match status" value="1"/>
</dbReference>
<name>A0ABS5CCZ8_9BACL</name>
<dbReference type="InterPro" id="IPR029063">
    <property type="entry name" value="SAM-dependent_MTases_sf"/>
</dbReference>
<dbReference type="EMBL" id="JAGKSP010000005">
    <property type="protein sequence ID" value="MBP3963864.1"/>
    <property type="molecule type" value="Genomic_DNA"/>
</dbReference>
<dbReference type="SUPFAM" id="SSF53335">
    <property type="entry name" value="S-adenosyl-L-methionine-dependent methyltransferases"/>
    <property type="match status" value="1"/>
</dbReference>
<dbReference type="GO" id="GO:0032259">
    <property type="term" value="P:methylation"/>
    <property type="evidence" value="ECO:0007669"/>
    <property type="project" value="UniProtKB-KW"/>
</dbReference>
<sequence>MPPSDLTSRFILESDPYASEIVFPLPSYWWSRPYEYQWCSAFAEAEDIVLDAACGISHPFKFYLAQHCKQAHACDWDPQILSFTNIVEAVRADFGDAAAEQVDTQFRSNLQLQQASLAELPYRDRLFDKIFCISVMEHLSPSDALLAMHEFHRTLKDDGAVVITLDYPTVNLAYFQLIMSLSGFEFVGAVDTTIPENVLHTEQWGGLSCFRALLKKAITR</sequence>
<keyword evidence="2" id="KW-0489">Methyltransferase</keyword>
<dbReference type="CDD" id="cd02440">
    <property type="entry name" value="AdoMet_MTases"/>
    <property type="match status" value="1"/>
</dbReference>
<gene>
    <name evidence="2" type="ORF">I8J30_14195</name>
</gene>
<organism evidence="2 3">
    <name type="scientific">Paenibacillus lignilyticus</name>
    <dbReference type="NCBI Taxonomy" id="1172615"/>
    <lineage>
        <taxon>Bacteria</taxon>
        <taxon>Bacillati</taxon>
        <taxon>Bacillota</taxon>
        <taxon>Bacilli</taxon>
        <taxon>Bacillales</taxon>
        <taxon>Paenibacillaceae</taxon>
        <taxon>Paenibacillus</taxon>
    </lineage>
</organism>
<evidence type="ECO:0000313" key="3">
    <source>
        <dbReference type="Proteomes" id="UP000673394"/>
    </source>
</evidence>
<dbReference type="InterPro" id="IPR013216">
    <property type="entry name" value="Methyltransf_11"/>
</dbReference>
<dbReference type="GO" id="GO:0008168">
    <property type="term" value="F:methyltransferase activity"/>
    <property type="evidence" value="ECO:0007669"/>
    <property type="project" value="UniProtKB-KW"/>
</dbReference>
<dbReference type="Proteomes" id="UP000673394">
    <property type="component" value="Unassembled WGS sequence"/>
</dbReference>
<protein>
    <submittedName>
        <fullName evidence="2">Class I SAM-dependent methyltransferase</fullName>
    </submittedName>
</protein>
<dbReference type="Pfam" id="PF08241">
    <property type="entry name" value="Methyltransf_11"/>
    <property type="match status" value="1"/>
</dbReference>
<reference evidence="2 3" key="1">
    <citation type="submission" date="2021-04" db="EMBL/GenBank/DDBJ databases">
        <title>Paenibacillus sp. DLE-14 whole genome sequence.</title>
        <authorList>
            <person name="Ham Y.J."/>
        </authorList>
    </citation>
    <scope>NUCLEOTIDE SEQUENCE [LARGE SCALE GENOMIC DNA]</scope>
    <source>
        <strain evidence="2 3">DLE-14</strain>
    </source>
</reference>
<evidence type="ECO:0000313" key="2">
    <source>
        <dbReference type="EMBL" id="MBP3963864.1"/>
    </source>
</evidence>
<comment type="caution">
    <text evidence="2">The sequence shown here is derived from an EMBL/GenBank/DDBJ whole genome shotgun (WGS) entry which is preliminary data.</text>
</comment>
<keyword evidence="2" id="KW-0808">Transferase</keyword>